<keyword evidence="1" id="KW-0614">Plasmid</keyword>
<evidence type="ECO:0000313" key="1">
    <source>
        <dbReference type="EMBL" id="AJD45896.1"/>
    </source>
</evidence>
<keyword evidence="2" id="KW-1185">Reference proteome</keyword>
<organism evidence="1 2">
    <name type="scientific">Rhizobium gallicum bv. gallicum R602sp</name>
    <dbReference type="NCBI Taxonomy" id="1041138"/>
    <lineage>
        <taxon>Bacteria</taxon>
        <taxon>Pseudomonadati</taxon>
        <taxon>Pseudomonadota</taxon>
        <taxon>Alphaproteobacteria</taxon>
        <taxon>Hyphomicrobiales</taxon>
        <taxon>Rhizobiaceae</taxon>
        <taxon>Rhizobium/Agrobacterium group</taxon>
        <taxon>Rhizobium</taxon>
    </lineage>
</organism>
<proteinExistence type="predicted"/>
<sequence>MDRNPWSATRHLPKLISTCLTVGSLADRSKSFQTGPDDVVAVPSESMPVLLTQDEIELFVTA</sequence>
<dbReference type="KEGG" id="rga:RGR602_PC01872"/>
<dbReference type="EMBL" id="CP006880">
    <property type="protein sequence ID" value="AJD45896.1"/>
    <property type="molecule type" value="Genomic_DNA"/>
</dbReference>
<dbReference type="AlphaFoldDB" id="A0A0B4XFM1"/>
<protein>
    <submittedName>
        <fullName evidence="1">Uncharacterized protein</fullName>
    </submittedName>
</protein>
<dbReference type="Proteomes" id="UP000031368">
    <property type="component" value="Plasmid pRgalR602c"/>
</dbReference>
<evidence type="ECO:0000313" key="2">
    <source>
        <dbReference type="Proteomes" id="UP000031368"/>
    </source>
</evidence>
<name>A0A0B4XFM1_9HYPH</name>
<dbReference type="HOGENOM" id="CLU_2901091_0_0_5"/>
<accession>A0A0B4XFM1</accession>
<geneLocation type="plasmid" evidence="1 2">
    <name>pRgalR602c</name>
</geneLocation>
<gene>
    <name evidence="1" type="ORF">RGR602_PC01872</name>
</gene>
<reference evidence="1 2" key="1">
    <citation type="submission" date="2013-11" db="EMBL/GenBank/DDBJ databases">
        <title>Complete genome sequence of Rhizobium gallicum bv. gallicum R602.</title>
        <authorList>
            <person name="Bustos P."/>
            <person name="Santamaria R.I."/>
            <person name="Lozano L."/>
            <person name="Acosta J.L."/>
            <person name="Ormeno-Orrillo E."/>
            <person name="Rogel M.A."/>
            <person name="Romero D."/>
            <person name="Cevallos M.A."/>
            <person name="Martinez-Romero E."/>
            <person name="Gonzalez V."/>
        </authorList>
    </citation>
    <scope>NUCLEOTIDE SEQUENCE [LARGE SCALE GENOMIC DNA]</scope>
    <source>
        <strain evidence="1 2">R602</strain>
        <plasmid evidence="1 2">pRgalR602c</plasmid>
    </source>
</reference>